<evidence type="ECO:0000313" key="12">
    <source>
        <dbReference type="EMBL" id="CAG5103746.1"/>
    </source>
</evidence>
<dbReference type="Pfam" id="PF02485">
    <property type="entry name" value="Branch"/>
    <property type="match status" value="1"/>
</dbReference>
<comment type="similarity">
    <text evidence="10">Belongs to the glycosyltransferase 14 family.</text>
</comment>
<evidence type="ECO:0000256" key="4">
    <source>
        <dbReference type="ARBA" id="ARBA00022679"/>
    </source>
</evidence>
<evidence type="ECO:0000256" key="10">
    <source>
        <dbReference type="ARBA" id="ARBA00038150"/>
    </source>
</evidence>
<keyword evidence="4" id="KW-0808">Transferase</keyword>
<evidence type="ECO:0000256" key="9">
    <source>
        <dbReference type="ARBA" id="ARBA00023180"/>
    </source>
</evidence>
<feature type="compositionally biased region" description="Basic and acidic residues" evidence="11">
    <location>
        <begin position="1"/>
        <end position="17"/>
    </location>
</feature>
<dbReference type="InterPro" id="IPR003406">
    <property type="entry name" value="Glyco_trans_14"/>
</dbReference>
<protein>
    <submittedName>
        <fullName evidence="12">Oidioi.mRNA.OKI2018_I69.chr1.g917.t1.cds</fullName>
    </submittedName>
</protein>
<name>A0ABN7SRC6_OIKDI</name>
<evidence type="ECO:0000256" key="5">
    <source>
        <dbReference type="ARBA" id="ARBA00022692"/>
    </source>
</evidence>
<keyword evidence="13" id="KW-1185">Reference proteome</keyword>
<keyword evidence="3" id="KW-0328">Glycosyltransferase</keyword>
<dbReference type="Proteomes" id="UP001158576">
    <property type="component" value="Chromosome 1"/>
</dbReference>
<dbReference type="PANTHER" id="PTHR19297">
    <property type="entry name" value="GLYCOSYLTRANSFERASE 14 FAMILY MEMBER"/>
    <property type="match status" value="1"/>
</dbReference>
<dbReference type="PANTHER" id="PTHR19297:SF191">
    <property type="entry name" value="PROTEIN XYLOSYLTRANSFERASE"/>
    <property type="match status" value="1"/>
</dbReference>
<evidence type="ECO:0000313" key="13">
    <source>
        <dbReference type="Proteomes" id="UP001158576"/>
    </source>
</evidence>
<sequence length="403" mass="47447">MRKNCDPSKESKREHLRILSTKVQQEDKHEKKEKLPEKFTPNCEALIREDEHELLRIKKYQSSNKIDSLSLPDGAISSFIHSKGCSEFVNSRNYRFLSSNADFPLAYSLVLHKNPGQAERLLRAIYSPDNVYCLHIDAKAPEDVFEDFEALASCFPNVFLAKKRESVYWASYERLQADLNCIEELLQHEVQWRYLINLCGEDFPLKSNSEIVNYLKSLYPRNSIESYSMSLAWNSKKKKRYEKHWELRQYYSDKSEYSLHPRMTDQDKIPPPGDIEIFSGMAYNFFTREFIEWAREDEEVGELIEWSKDSFSPDEFIWATILRMKNAPGNEFVGKTPYLARLVLWENNAKNHRCRGYYRRGICVFGSGDVGWLLKSPYFFANKFDAVDDFALQCLEEELRKRD</sequence>
<proteinExistence type="inferred from homology"/>
<evidence type="ECO:0000256" key="8">
    <source>
        <dbReference type="ARBA" id="ARBA00023136"/>
    </source>
</evidence>
<accession>A0ABN7SRC6</accession>
<comment type="subcellular location">
    <subcellularLocation>
        <location evidence="1">Membrane</location>
        <topology evidence="1">Single-pass type II membrane protein</topology>
    </subcellularLocation>
</comment>
<evidence type="ECO:0000256" key="6">
    <source>
        <dbReference type="ARBA" id="ARBA00022968"/>
    </source>
</evidence>
<feature type="compositionally biased region" description="Basic and acidic residues" evidence="11">
    <location>
        <begin position="24"/>
        <end position="35"/>
    </location>
</feature>
<reference evidence="12 13" key="1">
    <citation type="submission" date="2021-04" db="EMBL/GenBank/DDBJ databases">
        <authorList>
            <person name="Bliznina A."/>
        </authorList>
    </citation>
    <scope>NUCLEOTIDE SEQUENCE [LARGE SCALE GENOMIC DNA]</scope>
</reference>
<keyword evidence="9" id="KW-0325">Glycoprotein</keyword>
<evidence type="ECO:0000256" key="11">
    <source>
        <dbReference type="SAM" id="MobiDB-lite"/>
    </source>
</evidence>
<feature type="region of interest" description="Disordered" evidence="11">
    <location>
        <begin position="1"/>
        <end position="35"/>
    </location>
</feature>
<evidence type="ECO:0000256" key="3">
    <source>
        <dbReference type="ARBA" id="ARBA00022676"/>
    </source>
</evidence>
<evidence type="ECO:0000256" key="1">
    <source>
        <dbReference type="ARBA" id="ARBA00004606"/>
    </source>
</evidence>
<keyword evidence="7" id="KW-1133">Transmembrane helix</keyword>
<evidence type="ECO:0000256" key="2">
    <source>
        <dbReference type="ARBA" id="ARBA00004922"/>
    </source>
</evidence>
<gene>
    <name evidence="12" type="ORF">OKIOD_LOCUS9682</name>
</gene>
<keyword evidence="8" id="KW-0472">Membrane</keyword>
<evidence type="ECO:0000256" key="7">
    <source>
        <dbReference type="ARBA" id="ARBA00022989"/>
    </source>
</evidence>
<dbReference type="EMBL" id="OU015566">
    <property type="protein sequence ID" value="CAG5103746.1"/>
    <property type="molecule type" value="Genomic_DNA"/>
</dbReference>
<keyword evidence="6" id="KW-0735">Signal-anchor</keyword>
<keyword evidence="5" id="KW-0812">Transmembrane</keyword>
<organism evidence="12 13">
    <name type="scientific">Oikopleura dioica</name>
    <name type="common">Tunicate</name>
    <dbReference type="NCBI Taxonomy" id="34765"/>
    <lineage>
        <taxon>Eukaryota</taxon>
        <taxon>Metazoa</taxon>
        <taxon>Chordata</taxon>
        <taxon>Tunicata</taxon>
        <taxon>Appendicularia</taxon>
        <taxon>Copelata</taxon>
        <taxon>Oikopleuridae</taxon>
        <taxon>Oikopleura</taxon>
    </lineage>
</organism>
<comment type="pathway">
    <text evidence="2">Protein modification; protein glycosylation.</text>
</comment>